<dbReference type="eggNOG" id="COG4963">
    <property type="taxonomic scope" value="Bacteria"/>
</dbReference>
<dbReference type="HOGENOM" id="CLU_033160_2_1_0"/>
<dbReference type="Gene3D" id="3.40.50.300">
    <property type="entry name" value="P-loop containing nucleotide triphosphate hydrolases"/>
    <property type="match status" value="1"/>
</dbReference>
<gene>
    <name evidence="5" type="ordered locus">Sinac_1429</name>
</gene>
<dbReference type="PANTHER" id="PTHR43384:SF6">
    <property type="entry name" value="SEPTUM SITE-DETERMINING PROTEIN MIND HOMOLOG, CHLOROPLASTIC"/>
    <property type="match status" value="1"/>
</dbReference>
<dbReference type="InterPro" id="IPR050625">
    <property type="entry name" value="ParA/MinD_ATPase"/>
</dbReference>
<dbReference type="InterPro" id="IPR001789">
    <property type="entry name" value="Sig_transdc_resp-reg_receiver"/>
</dbReference>
<sequence length="415" mass="45254">MTMKEGIRVLLADPHEASRRSLLAQFERMESIWLTEVCVTYAVVARRVEEIRPEVTIVVADEDQGEANRLIRTLVENNPEASILVATHSTDTRVIVNLVKSGASEIVTLPSSNESLFKAIKCLSSNEESLIPALLPATSTQVQAPPIGGDRVSKTIVVTGASGEVGCTSLAVNLATTLAKAPGRDVVIADFELMFGAVDTLLDVVPENTLLEIVKSVDRLDSTLLKRMLCRHASGLYVLPRPHELIDAARLSPESLPGALKLLQSTFSAVVLDTSKSLQTSDFVAFDAADVILVVMQLDLSSVKNTARLLNCLRDFEGLSERVQIVANRVGSLRNSVTIARAEECFKLPITWQIPNATKTFHTARDRGVPIDVLAPRCEAQRVIARMANTLVPALATAEPKPQRGFFRDRFQRQG</sequence>
<dbReference type="InterPro" id="IPR027417">
    <property type="entry name" value="P-loop_NTPase"/>
</dbReference>
<keyword evidence="2" id="KW-0067">ATP-binding</keyword>
<dbReference type="Pfam" id="PF13614">
    <property type="entry name" value="AAA_31"/>
    <property type="match status" value="1"/>
</dbReference>
<organism evidence="5 6">
    <name type="scientific">Singulisphaera acidiphila (strain ATCC BAA-1392 / DSM 18658 / VKM B-2454 / MOB10)</name>
    <dbReference type="NCBI Taxonomy" id="886293"/>
    <lineage>
        <taxon>Bacteria</taxon>
        <taxon>Pseudomonadati</taxon>
        <taxon>Planctomycetota</taxon>
        <taxon>Planctomycetia</taxon>
        <taxon>Isosphaerales</taxon>
        <taxon>Isosphaeraceae</taxon>
        <taxon>Singulisphaera</taxon>
    </lineage>
</organism>
<dbReference type="Proteomes" id="UP000010798">
    <property type="component" value="Chromosome"/>
</dbReference>
<evidence type="ECO:0000313" key="5">
    <source>
        <dbReference type="EMBL" id="AGA25811.1"/>
    </source>
</evidence>
<proteinExistence type="predicted"/>
<dbReference type="PANTHER" id="PTHR43384">
    <property type="entry name" value="SEPTUM SITE-DETERMINING PROTEIN MIND HOMOLOG, CHLOROPLASTIC-RELATED"/>
    <property type="match status" value="1"/>
</dbReference>
<dbReference type="OrthoDB" id="9768734at2"/>
<reference evidence="5 6" key="1">
    <citation type="submission" date="2012-02" db="EMBL/GenBank/DDBJ databases">
        <title>Complete sequence of chromosome of Singulisphaera acidiphila DSM 18658.</title>
        <authorList>
            <consortium name="US DOE Joint Genome Institute (JGI-PGF)"/>
            <person name="Lucas S."/>
            <person name="Copeland A."/>
            <person name="Lapidus A."/>
            <person name="Glavina del Rio T."/>
            <person name="Dalin E."/>
            <person name="Tice H."/>
            <person name="Bruce D."/>
            <person name="Goodwin L."/>
            <person name="Pitluck S."/>
            <person name="Peters L."/>
            <person name="Ovchinnikova G."/>
            <person name="Chertkov O."/>
            <person name="Kyrpides N."/>
            <person name="Mavromatis K."/>
            <person name="Ivanova N."/>
            <person name="Brettin T."/>
            <person name="Detter J.C."/>
            <person name="Han C."/>
            <person name="Larimer F."/>
            <person name="Land M."/>
            <person name="Hauser L."/>
            <person name="Markowitz V."/>
            <person name="Cheng J.-F."/>
            <person name="Hugenholtz P."/>
            <person name="Woyke T."/>
            <person name="Wu D."/>
            <person name="Tindall B."/>
            <person name="Pomrenke H."/>
            <person name="Brambilla E."/>
            <person name="Klenk H.-P."/>
            <person name="Eisen J.A."/>
        </authorList>
    </citation>
    <scope>NUCLEOTIDE SEQUENCE [LARGE SCALE GENOMIC DNA]</scope>
    <source>
        <strain evidence="6">ATCC BAA-1392 / DSM 18658 / VKM B-2454 / MOB10</strain>
    </source>
</reference>
<name>L0DAW2_SINAD</name>
<dbReference type="GO" id="GO:0016887">
    <property type="term" value="F:ATP hydrolysis activity"/>
    <property type="evidence" value="ECO:0007669"/>
    <property type="project" value="TreeGrafter"/>
</dbReference>
<dbReference type="SUPFAM" id="SSF52172">
    <property type="entry name" value="CheY-like"/>
    <property type="match status" value="1"/>
</dbReference>
<dbReference type="AlphaFoldDB" id="L0DAW2"/>
<evidence type="ECO:0000313" key="6">
    <source>
        <dbReference type="Proteomes" id="UP000010798"/>
    </source>
</evidence>
<dbReference type="STRING" id="886293.Sinac_1429"/>
<dbReference type="InterPro" id="IPR011006">
    <property type="entry name" value="CheY-like_superfamily"/>
</dbReference>
<dbReference type="EMBL" id="CP003364">
    <property type="protein sequence ID" value="AGA25811.1"/>
    <property type="molecule type" value="Genomic_DNA"/>
</dbReference>
<evidence type="ECO:0000259" key="4">
    <source>
        <dbReference type="PROSITE" id="PS50110"/>
    </source>
</evidence>
<evidence type="ECO:0000256" key="2">
    <source>
        <dbReference type="ARBA" id="ARBA00022840"/>
    </source>
</evidence>
<protein>
    <submittedName>
        <fullName evidence="5">Flp pilus assembly protein, ATPase CpaE</fullName>
    </submittedName>
</protein>
<dbReference type="Gene3D" id="3.40.50.2300">
    <property type="match status" value="1"/>
</dbReference>
<keyword evidence="6" id="KW-1185">Reference proteome</keyword>
<evidence type="ECO:0000256" key="3">
    <source>
        <dbReference type="PROSITE-ProRule" id="PRU00169"/>
    </source>
</evidence>
<dbReference type="SUPFAM" id="SSF52540">
    <property type="entry name" value="P-loop containing nucleoside triphosphate hydrolases"/>
    <property type="match status" value="1"/>
</dbReference>
<dbReference type="GO" id="GO:0005524">
    <property type="term" value="F:ATP binding"/>
    <property type="evidence" value="ECO:0007669"/>
    <property type="project" value="UniProtKB-KW"/>
</dbReference>
<dbReference type="KEGG" id="saci:Sinac_1429"/>
<accession>L0DAW2</accession>
<keyword evidence="3" id="KW-0597">Phosphoprotein</keyword>
<dbReference type="eggNOG" id="COG2197">
    <property type="taxonomic scope" value="Bacteria"/>
</dbReference>
<dbReference type="GO" id="GO:0009898">
    <property type="term" value="C:cytoplasmic side of plasma membrane"/>
    <property type="evidence" value="ECO:0007669"/>
    <property type="project" value="TreeGrafter"/>
</dbReference>
<evidence type="ECO:0000256" key="1">
    <source>
        <dbReference type="ARBA" id="ARBA00022741"/>
    </source>
</evidence>
<dbReference type="GO" id="GO:0005829">
    <property type="term" value="C:cytosol"/>
    <property type="evidence" value="ECO:0007669"/>
    <property type="project" value="TreeGrafter"/>
</dbReference>
<keyword evidence="1" id="KW-0547">Nucleotide-binding</keyword>
<dbReference type="GO" id="GO:0000160">
    <property type="term" value="P:phosphorelay signal transduction system"/>
    <property type="evidence" value="ECO:0007669"/>
    <property type="project" value="InterPro"/>
</dbReference>
<dbReference type="InterPro" id="IPR025669">
    <property type="entry name" value="AAA_dom"/>
</dbReference>
<dbReference type="PROSITE" id="PS50110">
    <property type="entry name" value="RESPONSE_REGULATORY"/>
    <property type="match status" value="1"/>
</dbReference>
<dbReference type="GO" id="GO:0051782">
    <property type="term" value="P:negative regulation of cell division"/>
    <property type="evidence" value="ECO:0007669"/>
    <property type="project" value="TreeGrafter"/>
</dbReference>
<feature type="modified residue" description="4-aspartylphosphate" evidence="3">
    <location>
        <position position="61"/>
    </location>
</feature>
<dbReference type="RefSeq" id="WP_015244985.1">
    <property type="nucleotide sequence ID" value="NC_019892.1"/>
</dbReference>
<feature type="domain" description="Response regulatory" evidence="4">
    <location>
        <begin position="8"/>
        <end position="124"/>
    </location>
</feature>